<name>A0A401ZKG5_9CHLR</name>
<dbReference type="InterPro" id="IPR036259">
    <property type="entry name" value="MFS_trans_sf"/>
</dbReference>
<dbReference type="AlphaFoldDB" id="A0A401ZKG5"/>
<evidence type="ECO:0000313" key="9">
    <source>
        <dbReference type="EMBL" id="GCE07322.1"/>
    </source>
</evidence>
<comment type="caution">
    <text evidence="9">The sequence shown here is derived from an EMBL/GenBank/DDBJ whole genome shotgun (WGS) entry which is preliminary data.</text>
</comment>
<evidence type="ECO:0000256" key="4">
    <source>
        <dbReference type="ARBA" id="ARBA00022692"/>
    </source>
</evidence>
<feature type="transmembrane region" description="Helical" evidence="7">
    <location>
        <begin position="261"/>
        <end position="282"/>
    </location>
</feature>
<feature type="transmembrane region" description="Helical" evidence="7">
    <location>
        <begin position="12"/>
        <end position="36"/>
    </location>
</feature>
<keyword evidence="6 7" id="KW-0472">Membrane</keyword>
<dbReference type="CDD" id="cd06173">
    <property type="entry name" value="MFS_MefA_like"/>
    <property type="match status" value="1"/>
</dbReference>
<keyword evidence="5 7" id="KW-1133">Transmembrane helix</keyword>
<feature type="transmembrane region" description="Helical" evidence="7">
    <location>
        <begin position="133"/>
        <end position="153"/>
    </location>
</feature>
<comment type="subcellular location">
    <subcellularLocation>
        <location evidence="1">Cell membrane</location>
        <topology evidence="1">Multi-pass membrane protein</topology>
    </subcellularLocation>
</comment>
<feature type="transmembrane region" description="Helical" evidence="7">
    <location>
        <begin position="228"/>
        <end position="249"/>
    </location>
</feature>
<feature type="transmembrane region" description="Helical" evidence="7">
    <location>
        <begin position="390"/>
        <end position="407"/>
    </location>
</feature>
<evidence type="ECO:0000313" key="10">
    <source>
        <dbReference type="Proteomes" id="UP000287224"/>
    </source>
</evidence>
<dbReference type="Gene3D" id="1.20.1250.20">
    <property type="entry name" value="MFS general substrate transporter like domains"/>
    <property type="match status" value="2"/>
</dbReference>
<evidence type="ECO:0000256" key="3">
    <source>
        <dbReference type="ARBA" id="ARBA00022475"/>
    </source>
</evidence>
<accession>A0A401ZKG5</accession>
<dbReference type="InterPro" id="IPR011701">
    <property type="entry name" value="MFS"/>
</dbReference>
<feature type="transmembrane region" description="Helical" evidence="7">
    <location>
        <begin position="294"/>
        <end position="316"/>
    </location>
</feature>
<feature type="domain" description="Major facilitator superfamily (MFS) profile" evidence="8">
    <location>
        <begin position="224"/>
        <end position="410"/>
    </location>
</feature>
<sequence>MLTLLIQRNFGLLWIAHTFSILGDYVFFIAITFWVYEQTGSAAATGAVLIASAVPGILFAPLAGICVDRWSRRAIMLVAEGARAVLFLALFGVIIAQPHALWSIYVVGFVQSAIATFFWSARGALLPQIIEPPTLLAGNALYMVSDCAVRIIAPSLSTLFLLTWGPAGIVLINAVTFVLSVGCICLLSTAHHPRSEESPAAPQITEAVVKRGQRMQAILTATRPAHGLFILGSIIAYTAGTLNIIIPVFVRATLSAGPLAFGWLLTAQAIGEGIMSVLLGRAPGRRGRVAVTRSISVCLAGGGCALMLIATIHALLPVLLSNLLFGAMTAGVTIRVLTLLQQRIPNRVLGRVLATSSAMQSLAQVTGMAVASIALAHISATWLILSNGGLYLLGSGLAWLLIGINDIHNV</sequence>
<dbReference type="RefSeq" id="WP_126598490.1">
    <property type="nucleotide sequence ID" value="NZ_BIFQ01000001.1"/>
</dbReference>
<feature type="transmembrane region" description="Helical" evidence="7">
    <location>
        <begin position="74"/>
        <end position="96"/>
    </location>
</feature>
<feature type="transmembrane region" description="Helical" evidence="7">
    <location>
        <begin position="159"/>
        <end position="187"/>
    </location>
</feature>
<evidence type="ECO:0000256" key="1">
    <source>
        <dbReference type="ARBA" id="ARBA00004651"/>
    </source>
</evidence>
<dbReference type="PANTHER" id="PTHR43266">
    <property type="entry name" value="MACROLIDE-EFFLUX PROTEIN"/>
    <property type="match status" value="1"/>
</dbReference>
<keyword evidence="2" id="KW-0813">Transport</keyword>
<proteinExistence type="predicted"/>
<feature type="transmembrane region" description="Helical" evidence="7">
    <location>
        <begin position="322"/>
        <end position="340"/>
    </location>
</feature>
<dbReference type="PRINTS" id="PR01988">
    <property type="entry name" value="EXPORTERBACE"/>
</dbReference>
<evidence type="ECO:0000259" key="8">
    <source>
        <dbReference type="PROSITE" id="PS50850"/>
    </source>
</evidence>
<evidence type="ECO:0000256" key="6">
    <source>
        <dbReference type="ARBA" id="ARBA00023136"/>
    </source>
</evidence>
<evidence type="ECO:0000256" key="7">
    <source>
        <dbReference type="SAM" id="Phobius"/>
    </source>
</evidence>
<dbReference type="GO" id="GO:0005886">
    <property type="term" value="C:plasma membrane"/>
    <property type="evidence" value="ECO:0007669"/>
    <property type="project" value="UniProtKB-SubCell"/>
</dbReference>
<keyword evidence="10" id="KW-1185">Reference proteome</keyword>
<feature type="transmembrane region" description="Helical" evidence="7">
    <location>
        <begin position="42"/>
        <end position="67"/>
    </location>
</feature>
<dbReference type="PANTHER" id="PTHR43266:SF2">
    <property type="entry name" value="MAJOR FACILITATOR SUPERFAMILY (MFS) PROFILE DOMAIN-CONTAINING PROTEIN"/>
    <property type="match status" value="1"/>
</dbReference>
<evidence type="ECO:0000256" key="5">
    <source>
        <dbReference type="ARBA" id="ARBA00022989"/>
    </source>
</evidence>
<dbReference type="InterPro" id="IPR022324">
    <property type="entry name" value="Bacilysin_exporter_BacE_put"/>
</dbReference>
<dbReference type="Pfam" id="PF07690">
    <property type="entry name" value="MFS_1"/>
    <property type="match status" value="2"/>
</dbReference>
<gene>
    <name evidence="9" type="ORF">KDAU_46510</name>
</gene>
<feature type="transmembrane region" description="Helical" evidence="7">
    <location>
        <begin position="361"/>
        <end position="384"/>
    </location>
</feature>
<evidence type="ECO:0000256" key="2">
    <source>
        <dbReference type="ARBA" id="ARBA00022448"/>
    </source>
</evidence>
<keyword evidence="4 7" id="KW-0812">Transmembrane</keyword>
<dbReference type="SUPFAM" id="SSF103473">
    <property type="entry name" value="MFS general substrate transporter"/>
    <property type="match status" value="1"/>
</dbReference>
<dbReference type="OrthoDB" id="9774907at2"/>
<dbReference type="Proteomes" id="UP000287224">
    <property type="component" value="Unassembled WGS sequence"/>
</dbReference>
<organism evidence="9 10">
    <name type="scientific">Dictyobacter aurantiacus</name>
    <dbReference type="NCBI Taxonomy" id="1936993"/>
    <lineage>
        <taxon>Bacteria</taxon>
        <taxon>Bacillati</taxon>
        <taxon>Chloroflexota</taxon>
        <taxon>Ktedonobacteria</taxon>
        <taxon>Ktedonobacterales</taxon>
        <taxon>Dictyobacteraceae</taxon>
        <taxon>Dictyobacter</taxon>
    </lineage>
</organism>
<reference evidence="10" key="1">
    <citation type="submission" date="2018-12" db="EMBL/GenBank/DDBJ databases">
        <title>Tengunoibacter tsumagoiensis gen. nov., sp. nov., Dictyobacter kobayashii sp. nov., D. alpinus sp. nov., and D. joshuensis sp. nov. and description of Dictyobacteraceae fam. nov. within the order Ktedonobacterales isolated from Tengu-no-mugimeshi.</title>
        <authorList>
            <person name="Wang C.M."/>
            <person name="Zheng Y."/>
            <person name="Sakai Y."/>
            <person name="Toyoda A."/>
            <person name="Minakuchi Y."/>
            <person name="Abe K."/>
            <person name="Yokota A."/>
            <person name="Yabe S."/>
        </authorList>
    </citation>
    <scope>NUCLEOTIDE SEQUENCE [LARGE SCALE GENOMIC DNA]</scope>
    <source>
        <strain evidence="10">S-27</strain>
    </source>
</reference>
<feature type="transmembrane region" description="Helical" evidence="7">
    <location>
        <begin position="102"/>
        <end position="121"/>
    </location>
</feature>
<protein>
    <submittedName>
        <fullName evidence="9">MFS transporter</fullName>
    </submittedName>
</protein>
<dbReference type="InterPro" id="IPR020846">
    <property type="entry name" value="MFS_dom"/>
</dbReference>
<keyword evidence="3" id="KW-1003">Cell membrane</keyword>
<dbReference type="EMBL" id="BIFQ01000001">
    <property type="protein sequence ID" value="GCE07322.1"/>
    <property type="molecule type" value="Genomic_DNA"/>
</dbReference>
<dbReference type="GO" id="GO:0022857">
    <property type="term" value="F:transmembrane transporter activity"/>
    <property type="evidence" value="ECO:0007669"/>
    <property type="project" value="InterPro"/>
</dbReference>
<dbReference type="PROSITE" id="PS50850">
    <property type="entry name" value="MFS"/>
    <property type="match status" value="1"/>
</dbReference>